<protein>
    <submittedName>
        <fullName evidence="1">Uncharacterized protein</fullName>
    </submittedName>
</protein>
<dbReference type="HOGENOM" id="CLU_2687898_0_0_1"/>
<organism evidence="1 2">
    <name type="scientific">Fusarium oxysporum f. sp. raphani 54005</name>
    <dbReference type="NCBI Taxonomy" id="1089458"/>
    <lineage>
        <taxon>Eukaryota</taxon>
        <taxon>Fungi</taxon>
        <taxon>Dikarya</taxon>
        <taxon>Ascomycota</taxon>
        <taxon>Pezizomycotina</taxon>
        <taxon>Sordariomycetes</taxon>
        <taxon>Hypocreomycetidae</taxon>
        <taxon>Hypocreales</taxon>
        <taxon>Nectriaceae</taxon>
        <taxon>Fusarium</taxon>
        <taxon>Fusarium oxysporum species complex</taxon>
    </lineage>
</organism>
<keyword evidence="2" id="KW-1185">Reference proteome</keyword>
<proteinExistence type="predicted"/>
<dbReference type="OrthoDB" id="655030at2759"/>
<dbReference type="AlphaFoldDB" id="X0BN59"/>
<evidence type="ECO:0000313" key="2">
    <source>
        <dbReference type="Proteomes" id="UP000030663"/>
    </source>
</evidence>
<evidence type="ECO:0000313" key="1">
    <source>
        <dbReference type="EMBL" id="EXK79904.1"/>
    </source>
</evidence>
<reference evidence="1 2" key="1">
    <citation type="submission" date="2011-11" db="EMBL/GenBank/DDBJ databases">
        <title>The Genome Sequence of Fusarium oxysporum PHW815.</title>
        <authorList>
            <consortium name="The Broad Institute Genome Sequencing Platform"/>
            <person name="Ma L.-J."/>
            <person name="Gale L.R."/>
            <person name="Schwartz D.C."/>
            <person name="Zhou S."/>
            <person name="Corby-Kistler H."/>
            <person name="Young S.K."/>
            <person name="Zeng Q."/>
            <person name="Gargeya S."/>
            <person name="Fitzgerald M."/>
            <person name="Haas B."/>
            <person name="Abouelleil A."/>
            <person name="Alvarado L."/>
            <person name="Arachchi H.M."/>
            <person name="Berlin A."/>
            <person name="Brown A."/>
            <person name="Chapman S.B."/>
            <person name="Chen Z."/>
            <person name="Dunbar C."/>
            <person name="Freedman E."/>
            <person name="Gearin G."/>
            <person name="Goldberg J."/>
            <person name="Griggs A."/>
            <person name="Gujja S."/>
            <person name="Heiman D."/>
            <person name="Howarth C."/>
            <person name="Larson L."/>
            <person name="Lui A."/>
            <person name="MacDonald P.J.P."/>
            <person name="Montmayeur A."/>
            <person name="Murphy C."/>
            <person name="Neiman D."/>
            <person name="Pearson M."/>
            <person name="Priest M."/>
            <person name="Roberts A."/>
            <person name="Saif S."/>
            <person name="Shea T."/>
            <person name="Shenoy N."/>
            <person name="Sisk P."/>
            <person name="Stolte C."/>
            <person name="Sykes S."/>
            <person name="Wortman J."/>
            <person name="Nusbaum C."/>
            <person name="Birren B."/>
        </authorList>
    </citation>
    <scope>NUCLEOTIDE SEQUENCE [LARGE SCALE GENOMIC DNA]</scope>
    <source>
        <strain evidence="1 2">54005</strain>
    </source>
</reference>
<name>X0BN59_FUSOX</name>
<dbReference type="Proteomes" id="UP000030663">
    <property type="component" value="Unassembled WGS sequence"/>
</dbReference>
<dbReference type="EMBL" id="JH658454">
    <property type="protein sequence ID" value="EXK79904.1"/>
    <property type="molecule type" value="Genomic_DNA"/>
</dbReference>
<accession>X0BN59</accession>
<sequence>MRESRPRLNPTFVVFLIGHQLLTQKFSRYDVMQALVSHEKKLRPMVERLQARSNRLARTYISKNILVYYVRTFL</sequence>
<gene>
    <name evidence="1" type="ORF">FOQG_15522</name>
</gene>